<evidence type="ECO:0000313" key="5">
    <source>
        <dbReference type="EMBL" id="CAG9795273.1"/>
    </source>
</evidence>
<dbReference type="OrthoDB" id="414826at2759"/>
<dbReference type="SUPFAM" id="SSF55797">
    <property type="entry name" value="PR-1-like"/>
    <property type="match status" value="1"/>
</dbReference>
<dbReference type="PANTHER" id="PTHR10334">
    <property type="entry name" value="CYSTEINE-RICH SECRETORY PROTEIN-RELATED"/>
    <property type="match status" value="1"/>
</dbReference>
<dbReference type="GO" id="GO:0005576">
    <property type="term" value="C:extracellular region"/>
    <property type="evidence" value="ECO:0007669"/>
    <property type="project" value="UniProtKB-SubCell"/>
</dbReference>
<dbReference type="CDD" id="cd05380">
    <property type="entry name" value="CAP_euk"/>
    <property type="match status" value="1"/>
</dbReference>
<dbReference type="SMART" id="SM00198">
    <property type="entry name" value="SCP"/>
    <property type="match status" value="1"/>
</dbReference>
<dbReference type="PROSITE" id="PS01010">
    <property type="entry name" value="CRISP_2"/>
    <property type="match status" value="1"/>
</dbReference>
<gene>
    <name evidence="5" type="ORF">DIATSA_LOCUS12560</name>
</gene>
<dbReference type="PRINTS" id="PR00837">
    <property type="entry name" value="V5TPXLIKE"/>
</dbReference>
<dbReference type="EMBL" id="OU893338">
    <property type="protein sequence ID" value="CAG9795273.1"/>
    <property type="molecule type" value="Genomic_DNA"/>
</dbReference>
<evidence type="ECO:0000259" key="4">
    <source>
        <dbReference type="SMART" id="SM00198"/>
    </source>
</evidence>
<reference evidence="5" key="2">
    <citation type="submission" date="2022-10" db="EMBL/GenBank/DDBJ databases">
        <authorList>
            <consortium name="ENA_rothamsted_submissions"/>
            <consortium name="culmorum"/>
            <person name="King R."/>
        </authorList>
    </citation>
    <scope>NUCLEOTIDE SEQUENCE</scope>
</reference>
<accession>A0A9N9REF5</accession>
<feature type="chain" id="PRO_5040159797" description="SCP domain-containing protein" evidence="3">
    <location>
        <begin position="18"/>
        <end position="192"/>
    </location>
</feature>
<evidence type="ECO:0000256" key="3">
    <source>
        <dbReference type="SAM" id="SignalP"/>
    </source>
</evidence>
<dbReference type="Pfam" id="PF00188">
    <property type="entry name" value="CAP"/>
    <property type="match status" value="1"/>
</dbReference>
<keyword evidence="3" id="KW-0732">Signal</keyword>
<dbReference type="InterPro" id="IPR014044">
    <property type="entry name" value="CAP_dom"/>
</dbReference>
<keyword evidence="2" id="KW-0964">Secreted</keyword>
<dbReference type="PROSITE" id="PS01009">
    <property type="entry name" value="CRISP_1"/>
    <property type="match status" value="1"/>
</dbReference>
<dbReference type="Gene3D" id="3.40.33.10">
    <property type="entry name" value="CAP"/>
    <property type="match status" value="1"/>
</dbReference>
<protein>
    <recommendedName>
        <fullName evidence="4">SCP domain-containing protein</fullName>
    </recommendedName>
</protein>
<evidence type="ECO:0000313" key="6">
    <source>
        <dbReference type="Proteomes" id="UP001153714"/>
    </source>
</evidence>
<dbReference type="InterPro" id="IPR035940">
    <property type="entry name" value="CAP_sf"/>
</dbReference>
<dbReference type="InterPro" id="IPR018244">
    <property type="entry name" value="Allrgn_V5/Tpx1_CS"/>
</dbReference>
<evidence type="ECO:0000256" key="1">
    <source>
        <dbReference type="ARBA" id="ARBA00004613"/>
    </source>
</evidence>
<feature type="domain" description="SCP" evidence="4">
    <location>
        <begin position="25"/>
        <end position="161"/>
    </location>
</feature>
<proteinExistence type="predicted"/>
<dbReference type="InterPro" id="IPR001283">
    <property type="entry name" value="CRISP-related"/>
</dbReference>
<dbReference type="Proteomes" id="UP001153714">
    <property type="component" value="Chromosome 7"/>
</dbReference>
<comment type="subcellular location">
    <subcellularLocation>
        <location evidence="1">Secreted</location>
    </subcellularLocation>
</comment>
<organism evidence="5 6">
    <name type="scientific">Diatraea saccharalis</name>
    <name type="common">sugarcane borer</name>
    <dbReference type="NCBI Taxonomy" id="40085"/>
    <lineage>
        <taxon>Eukaryota</taxon>
        <taxon>Metazoa</taxon>
        <taxon>Ecdysozoa</taxon>
        <taxon>Arthropoda</taxon>
        <taxon>Hexapoda</taxon>
        <taxon>Insecta</taxon>
        <taxon>Pterygota</taxon>
        <taxon>Neoptera</taxon>
        <taxon>Endopterygota</taxon>
        <taxon>Lepidoptera</taxon>
        <taxon>Glossata</taxon>
        <taxon>Ditrysia</taxon>
        <taxon>Pyraloidea</taxon>
        <taxon>Crambidae</taxon>
        <taxon>Crambinae</taxon>
        <taxon>Diatraea</taxon>
    </lineage>
</organism>
<dbReference type="AlphaFoldDB" id="A0A9N9REF5"/>
<name>A0A9N9REF5_9NEOP</name>
<sequence length="192" mass="21778">MQLYAVIVFAFFNCVQANLIPLSCKDKKAFVNGHNLRRQKIARGEVPNQPAADDMKFIIWDDELAGKAAACASSWRISTTDPKRRFTIEEALIAWFDDEHKDYKYGPIVQRPANAPKIGHYTQMAWADTTHVGCAVSRFTEGRWTKHFVVCNYGPAGNILGYHPYKTAMANSKRRLICVNSDKCKRPYGSRC</sequence>
<evidence type="ECO:0000256" key="2">
    <source>
        <dbReference type="ARBA" id="ARBA00022525"/>
    </source>
</evidence>
<feature type="signal peptide" evidence="3">
    <location>
        <begin position="1"/>
        <end position="17"/>
    </location>
</feature>
<keyword evidence="6" id="KW-1185">Reference proteome</keyword>
<reference evidence="5" key="1">
    <citation type="submission" date="2021-12" db="EMBL/GenBank/DDBJ databases">
        <authorList>
            <person name="King R."/>
        </authorList>
    </citation>
    <scope>NUCLEOTIDE SEQUENCE</scope>
</reference>